<feature type="compositionally biased region" description="Basic and acidic residues" evidence="7">
    <location>
        <begin position="230"/>
        <end position="245"/>
    </location>
</feature>
<comment type="subcellular location">
    <subcellularLocation>
        <location evidence="1 6">Nucleus</location>
    </subcellularLocation>
</comment>
<proteinExistence type="inferred from homology"/>
<dbReference type="GO" id="GO:0010468">
    <property type="term" value="P:regulation of gene expression"/>
    <property type="evidence" value="ECO:0007669"/>
    <property type="project" value="TreeGrafter"/>
</dbReference>
<evidence type="ECO:0000256" key="6">
    <source>
        <dbReference type="RuleBase" id="RU368003"/>
    </source>
</evidence>
<dbReference type="PANTHER" id="PTHR15341:SF3">
    <property type="entry name" value="NUCLEAR NUCLEIC ACID-BINDING PROTEIN C1D"/>
    <property type="match status" value="1"/>
</dbReference>
<dbReference type="InterPro" id="IPR011082">
    <property type="entry name" value="Exosome-assoc_fac/DNA_repair"/>
</dbReference>
<keyword evidence="3 6" id="KW-0698">rRNA processing</keyword>
<comment type="caution">
    <text evidence="8">The sequence shown here is derived from an EMBL/GenBank/DDBJ whole genome shotgun (WGS) entry which is preliminary data.</text>
</comment>
<dbReference type="EMBL" id="JACAZH010000033">
    <property type="protein sequence ID" value="KAF7337689.1"/>
    <property type="molecule type" value="Genomic_DNA"/>
</dbReference>
<evidence type="ECO:0000256" key="2">
    <source>
        <dbReference type="ARBA" id="ARBA00009154"/>
    </source>
</evidence>
<dbReference type="GO" id="GO:0003677">
    <property type="term" value="F:DNA binding"/>
    <property type="evidence" value="ECO:0007669"/>
    <property type="project" value="TreeGrafter"/>
</dbReference>
<dbReference type="GO" id="GO:0000460">
    <property type="term" value="P:maturation of 5.8S rRNA"/>
    <property type="evidence" value="ECO:0007669"/>
    <property type="project" value="TreeGrafter"/>
</dbReference>
<evidence type="ECO:0000313" key="8">
    <source>
        <dbReference type="EMBL" id="KAF7337689.1"/>
    </source>
</evidence>
<dbReference type="PANTHER" id="PTHR15341">
    <property type="entry name" value="SUN-COR STEROID HORMONE RECEPTOR CO-REPRESSOR"/>
    <property type="match status" value="1"/>
</dbReference>
<dbReference type="Pfam" id="PF04000">
    <property type="entry name" value="Sas10_Utp3"/>
    <property type="match status" value="1"/>
</dbReference>
<keyword evidence="9" id="KW-1185">Reference proteome</keyword>
<dbReference type="Proteomes" id="UP000623467">
    <property type="component" value="Unassembled WGS sequence"/>
</dbReference>
<dbReference type="GO" id="GO:0003723">
    <property type="term" value="F:RNA binding"/>
    <property type="evidence" value="ECO:0007669"/>
    <property type="project" value="UniProtKB-UniRule"/>
</dbReference>
<evidence type="ECO:0000256" key="7">
    <source>
        <dbReference type="SAM" id="MobiDB-lite"/>
    </source>
</evidence>
<sequence length="317" mass="35129">MTTETTKLKARLASLTASLDGLESSLAPLFAQTLPETTLALAPIEQAKLQTLLPYIVYDLVFIYLKSKGIDPKTHPVVEELTRVKKYFDKISAAENPETQRAHIDKAAATRFIKHAITQSKLGEASSADSTPQETAPSTFVPVKVTSKMIARAEHEAELRARGDASSEEDELEIIDADDVPVSGKGKGKAKEVVEEPVSAGNKRRRPVIDHFGGFGDELEAVQVAETDETEGKRKKERKKAKDDTPPDSIEEPEKPDAAPIDETDEPEKKKRKKEKKKAIGDLQSESTPVEATGEPEKKKADKRQEDEKRRWERHTL</sequence>
<dbReference type="AlphaFoldDB" id="A0A8H7CHC4"/>
<gene>
    <name evidence="8" type="ORF">MSAN_02242400</name>
</gene>
<dbReference type="GO" id="GO:0005730">
    <property type="term" value="C:nucleolus"/>
    <property type="evidence" value="ECO:0007669"/>
    <property type="project" value="TreeGrafter"/>
</dbReference>
<feature type="compositionally biased region" description="Basic and acidic residues" evidence="7">
    <location>
        <begin position="295"/>
        <end position="317"/>
    </location>
</feature>
<organism evidence="8 9">
    <name type="scientific">Mycena sanguinolenta</name>
    <dbReference type="NCBI Taxonomy" id="230812"/>
    <lineage>
        <taxon>Eukaryota</taxon>
        <taxon>Fungi</taxon>
        <taxon>Dikarya</taxon>
        <taxon>Basidiomycota</taxon>
        <taxon>Agaricomycotina</taxon>
        <taxon>Agaricomycetes</taxon>
        <taxon>Agaricomycetidae</taxon>
        <taxon>Agaricales</taxon>
        <taxon>Marasmiineae</taxon>
        <taxon>Mycenaceae</taxon>
        <taxon>Mycena</taxon>
    </lineage>
</organism>
<dbReference type="OrthoDB" id="1421013at2759"/>
<feature type="region of interest" description="Disordered" evidence="7">
    <location>
        <begin position="157"/>
        <end position="317"/>
    </location>
</feature>
<evidence type="ECO:0000256" key="4">
    <source>
        <dbReference type="ARBA" id="ARBA00022884"/>
    </source>
</evidence>
<evidence type="ECO:0000256" key="3">
    <source>
        <dbReference type="ARBA" id="ARBA00022552"/>
    </source>
</evidence>
<protein>
    <recommendedName>
        <fullName evidence="6">Exosome complex protein</fullName>
    </recommendedName>
</protein>
<evidence type="ECO:0000256" key="5">
    <source>
        <dbReference type="ARBA" id="ARBA00023242"/>
    </source>
</evidence>
<keyword evidence="5 6" id="KW-0539">Nucleus</keyword>
<name>A0A8H7CHC4_9AGAR</name>
<evidence type="ECO:0000313" key="9">
    <source>
        <dbReference type="Proteomes" id="UP000623467"/>
    </source>
</evidence>
<comment type="similarity">
    <text evidence="2 6">Belongs to the C1D family.</text>
</comment>
<reference evidence="8" key="1">
    <citation type="submission" date="2020-05" db="EMBL/GenBank/DDBJ databases">
        <title>Mycena genomes resolve the evolution of fungal bioluminescence.</title>
        <authorList>
            <person name="Tsai I.J."/>
        </authorList>
    </citation>
    <scope>NUCLEOTIDE SEQUENCE</scope>
    <source>
        <strain evidence="8">160909Yilan</strain>
    </source>
</reference>
<evidence type="ECO:0000256" key="1">
    <source>
        <dbReference type="ARBA" id="ARBA00004123"/>
    </source>
</evidence>
<feature type="compositionally biased region" description="Acidic residues" evidence="7">
    <location>
        <begin position="166"/>
        <end position="179"/>
    </location>
</feature>
<comment type="function">
    <text evidence="6">Required for exosome-dependent processing of pre-rRNA and small nucleolar RNA (snRNA) precursors. Involved in processing of 35S pre-rRNA at the A0, A1 and A2 sites.</text>
</comment>
<accession>A0A8H7CHC4</accession>
<keyword evidence="4 6" id="KW-0694">RNA-binding</keyword>
<dbReference type="GO" id="GO:0000178">
    <property type="term" value="C:exosome (RNase complex)"/>
    <property type="evidence" value="ECO:0007669"/>
    <property type="project" value="TreeGrafter"/>
</dbReference>
<dbReference type="InterPro" id="IPR007146">
    <property type="entry name" value="Sas10/Utp3/C1D"/>
</dbReference>